<dbReference type="SFLD" id="SFLDS00029">
    <property type="entry name" value="Radical_SAM"/>
    <property type="match status" value="1"/>
</dbReference>
<dbReference type="AlphaFoldDB" id="A0A942UQ68"/>
<dbReference type="CDD" id="cd01335">
    <property type="entry name" value="Radical_SAM"/>
    <property type="match status" value="1"/>
</dbReference>
<feature type="domain" description="Radical SAM core" evidence="1">
    <location>
        <begin position="258"/>
        <end position="497"/>
    </location>
</feature>
<reference evidence="2" key="1">
    <citation type="submission" date="2019-12" db="EMBL/GenBank/DDBJ databases">
        <title>Clostridiaceae gen. nov. sp. nov., isolated from sediment in Xinjiang, China.</title>
        <authorList>
            <person name="Zhang R."/>
        </authorList>
    </citation>
    <scope>NUCLEOTIDE SEQUENCE</scope>
    <source>
        <strain evidence="2">D2Q-11</strain>
    </source>
</reference>
<dbReference type="SMART" id="SM00729">
    <property type="entry name" value="Elp3"/>
    <property type="match status" value="1"/>
</dbReference>
<organism evidence="2 3">
    <name type="scientific">Anaeromonas frigoriresistens</name>
    <dbReference type="NCBI Taxonomy" id="2683708"/>
    <lineage>
        <taxon>Bacteria</taxon>
        <taxon>Bacillati</taxon>
        <taxon>Bacillota</taxon>
        <taxon>Tissierellia</taxon>
        <taxon>Tissierellales</taxon>
        <taxon>Thermohalobacteraceae</taxon>
        <taxon>Anaeromonas</taxon>
    </lineage>
</organism>
<dbReference type="InterPro" id="IPR007197">
    <property type="entry name" value="rSAM"/>
</dbReference>
<dbReference type="InterPro" id="IPR023404">
    <property type="entry name" value="rSAM_horseshoe"/>
</dbReference>
<accession>A0A942UQ68</accession>
<dbReference type="GO" id="GO:0051536">
    <property type="term" value="F:iron-sulfur cluster binding"/>
    <property type="evidence" value="ECO:0007669"/>
    <property type="project" value="InterPro"/>
</dbReference>
<dbReference type="InterPro" id="IPR006638">
    <property type="entry name" value="Elp3/MiaA/NifB-like_rSAM"/>
</dbReference>
<dbReference type="NCBIfam" id="TIGR03960">
    <property type="entry name" value="rSAM_fuse_unch"/>
    <property type="match status" value="1"/>
</dbReference>
<evidence type="ECO:0000313" key="3">
    <source>
        <dbReference type="Proteomes" id="UP000724672"/>
    </source>
</evidence>
<dbReference type="GO" id="GO:0003824">
    <property type="term" value="F:catalytic activity"/>
    <property type="evidence" value="ECO:0007669"/>
    <property type="project" value="InterPro"/>
</dbReference>
<dbReference type="PANTHER" id="PTHR42731:SF1">
    <property type="entry name" value="RADICAL SAM DOMAIN PROTEIN"/>
    <property type="match status" value="1"/>
</dbReference>
<gene>
    <name evidence="2" type="ORF">GOQ27_01765</name>
</gene>
<keyword evidence="3" id="KW-1185">Reference proteome</keyword>
<evidence type="ECO:0000313" key="2">
    <source>
        <dbReference type="EMBL" id="MBS4537168.1"/>
    </source>
</evidence>
<comment type="caution">
    <text evidence="2">The sequence shown here is derived from an EMBL/GenBank/DDBJ whole genome shotgun (WGS) entry which is preliminary data.</text>
</comment>
<evidence type="ECO:0000259" key="1">
    <source>
        <dbReference type="PROSITE" id="PS51918"/>
    </source>
</evidence>
<dbReference type="EMBL" id="WSFT01000013">
    <property type="protein sequence ID" value="MBS4537168.1"/>
    <property type="molecule type" value="Genomic_DNA"/>
</dbReference>
<sequence>MIIMISQERLDKVLLKVEKPARYIGHEQNIYTKEKSDVKATFAFAFPDIYDVGMSHLGLHILYNLLNEENDIYCERVFTPWVDMEEQMRDNNIPLYSLESKTPIKEFDFVGFTLQYEMSYTNILSMIDLSDIPLETVDRGEDDPFIIAGGPCAYNPEPLADIIDFFVIGESEETILKVMRKYIEGKENGLSRKEFLESIVNIDGIYVPSFYKVDYNEDNTIKETIPLKEEYPIKIKKVIQKNLDDTYFPKKMIIPYIETVHDRVILEIFRGCTRGCRFCQAGMIYRPVRERSVDSLISLAKELIEVTGHEEISLSSLSTSDYSQLETLVTSLISEFKDKKIGLSLPSLRLDSFSLEMIQEIQKVRKTGLTFAPEAGTQRLRDVINKGINEEDLITSVRDAFGMGWSTVKLYFMIGLPTETEEDLYGIKDLAYKVKEEFFNLPREKMKGSLKITTSASCFVPKAFTPFQWYPQDTIEEFKEKQDYLKSIIKDRKITYNTHDAKVSFLEAVFARGDRKVSQVLIEAYKNGAKFDGWRDQFKYDVWMDAFEKLEIDPHFYANRQREYEEILPWDFIDIGVTKQFLIKENEKAQKGELTPNCQVSCSGCGITKDFKGGIC</sequence>
<dbReference type="InterPro" id="IPR023862">
    <property type="entry name" value="CHP03960_rSAM"/>
</dbReference>
<dbReference type="Gene3D" id="3.80.30.20">
    <property type="entry name" value="tm_1862 like domain"/>
    <property type="match status" value="1"/>
</dbReference>
<dbReference type="InterPro" id="IPR058240">
    <property type="entry name" value="rSAM_sf"/>
</dbReference>
<dbReference type="PROSITE" id="PS51918">
    <property type="entry name" value="RADICAL_SAM"/>
    <property type="match status" value="1"/>
</dbReference>
<dbReference type="SFLD" id="SFLDG01082">
    <property type="entry name" value="B12-binding_domain_containing"/>
    <property type="match status" value="1"/>
</dbReference>
<dbReference type="PANTHER" id="PTHR42731">
    <property type="entry name" value="SLL1084 PROTEIN"/>
    <property type="match status" value="1"/>
</dbReference>
<dbReference type="SUPFAM" id="SSF102114">
    <property type="entry name" value="Radical SAM enzymes"/>
    <property type="match status" value="1"/>
</dbReference>
<dbReference type="Pfam" id="PF04055">
    <property type="entry name" value="Radical_SAM"/>
    <property type="match status" value="1"/>
</dbReference>
<name>A0A942UQ68_9FIRM</name>
<dbReference type="InterPro" id="IPR045784">
    <property type="entry name" value="Radical_SAM_N2"/>
</dbReference>
<protein>
    <submittedName>
        <fullName evidence="2">TIGR03960 family B12-binding radical SAM protein</fullName>
    </submittedName>
</protein>
<dbReference type="Pfam" id="PF19864">
    <property type="entry name" value="Radical_SAM_N2"/>
    <property type="match status" value="1"/>
</dbReference>
<dbReference type="Proteomes" id="UP000724672">
    <property type="component" value="Unassembled WGS sequence"/>
</dbReference>
<proteinExistence type="predicted"/>